<evidence type="ECO:0000313" key="2">
    <source>
        <dbReference type="Proteomes" id="UP000322454"/>
    </source>
</evidence>
<proteinExistence type="predicted"/>
<dbReference type="Proteomes" id="UP000322454">
    <property type="component" value="Unassembled WGS sequence"/>
</dbReference>
<gene>
    <name evidence="1" type="ORF">EVJ48_01690</name>
</gene>
<dbReference type="EMBL" id="SHMQ01000002">
    <property type="protein sequence ID" value="RZV40230.1"/>
    <property type="molecule type" value="Genomic_DNA"/>
</dbReference>
<accession>A0A520XGB7</accession>
<comment type="caution">
    <text evidence="1">The sequence shown here is derived from an EMBL/GenBank/DDBJ whole genome shotgun (WGS) entry which is preliminary data.</text>
</comment>
<organism evidence="1 2">
    <name type="scientific">Candidatus Acidulodesulfobacterium acidiphilum</name>
    <dbReference type="NCBI Taxonomy" id="2597224"/>
    <lineage>
        <taxon>Bacteria</taxon>
        <taxon>Deltaproteobacteria</taxon>
        <taxon>Candidatus Acidulodesulfobacterales</taxon>
        <taxon>Candidatus Acidulodesulfobacterium</taxon>
    </lineage>
</organism>
<reference evidence="1 2" key="1">
    <citation type="submission" date="2019-01" db="EMBL/GenBank/DDBJ databases">
        <title>Insights into ecological role of a new deltaproteobacterial order Candidatus Sinidesulfobacterales (Sva0485) by metagenomics and metatranscriptomics.</title>
        <authorList>
            <person name="Tan S."/>
            <person name="Liu J."/>
            <person name="Fang Y."/>
            <person name="Hedlund B."/>
            <person name="Lian Z.-H."/>
            <person name="Huang L.-Y."/>
            <person name="Li J.-T."/>
            <person name="Huang L.-N."/>
            <person name="Li W.-J."/>
            <person name="Jiang H.-C."/>
            <person name="Dong H.-L."/>
            <person name="Shu W.-S."/>
        </authorList>
    </citation>
    <scope>NUCLEOTIDE SEQUENCE [LARGE SCALE GENOMIC DNA]</scope>
    <source>
        <strain evidence="1">AP4</strain>
    </source>
</reference>
<evidence type="ECO:0000313" key="1">
    <source>
        <dbReference type="EMBL" id="RZV40230.1"/>
    </source>
</evidence>
<name>A0A520XGB7_9DELT</name>
<protein>
    <submittedName>
        <fullName evidence="1">Uncharacterized protein</fullName>
    </submittedName>
</protein>
<sequence length="133" mass="15362">MTTNEILYDFIEDLNKSVKIGENEFTEEFESKEFTAKDGETGETIKTKVTVLEDEFIDYDDKPLYSYSFGLAGICLDEIDGYNFNDAEAADAIKDYMNKIRGYIESQKRETERRADDLNVFLGRLDKNKYGTI</sequence>
<dbReference type="AlphaFoldDB" id="A0A520XGB7"/>